<dbReference type="Proteomes" id="UP001145114">
    <property type="component" value="Unassembled WGS sequence"/>
</dbReference>
<dbReference type="EMBL" id="JAMZIH010009866">
    <property type="protein sequence ID" value="KAJ1669519.1"/>
    <property type="molecule type" value="Genomic_DNA"/>
</dbReference>
<protein>
    <submittedName>
        <fullName evidence="1">Uncharacterized protein</fullName>
    </submittedName>
</protein>
<keyword evidence="2" id="KW-1185">Reference proteome</keyword>
<evidence type="ECO:0000313" key="2">
    <source>
        <dbReference type="Proteomes" id="UP001145114"/>
    </source>
</evidence>
<accession>A0ACC1H7Y6</accession>
<comment type="caution">
    <text evidence="1">The sequence shown here is derived from an EMBL/GenBank/DDBJ whole genome shotgun (WGS) entry which is preliminary data.</text>
</comment>
<proteinExistence type="predicted"/>
<sequence length="135" mass="14364">MTQNVTNTVAVTANEYVTVTQPVPVTQTIVVTATQTSTATVTPTVEAPETLTTTFTDSARPITMTTTVPAPPMVTTYQYLTTTETVVQQVPNVCPAPVTQVIQLPPSQQMAVTTVPVTYLQPGPTITQTAYIPQP</sequence>
<name>A0ACC1H7Y6_9FUNG</name>
<reference evidence="1" key="1">
    <citation type="submission" date="2022-06" db="EMBL/GenBank/DDBJ databases">
        <title>Phylogenomic reconstructions and comparative analyses of Kickxellomycotina fungi.</title>
        <authorList>
            <person name="Reynolds N.K."/>
            <person name="Stajich J.E."/>
            <person name="Barry K."/>
            <person name="Grigoriev I.V."/>
            <person name="Crous P."/>
            <person name="Smith M.E."/>
        </authorList>
    </citation>
    <scope>NUCLEOTIDE SEQUENCE</scope>
    <source>
        <strain evidence="1">RSA 2271</strain>
    </source>
</reference>
<evidence type="ECO:0000313" key="1">
    <source>
        <dbReference type="EMBL" id="KAJ1669519.1"/>
    </source>
</evidence>
<feature type="non-terminal residue" evidence="1">
    <location>
        <position position="135"/>
    </location>
</feature>
<organism evidence="1 2">
    <name type="scientific">Spiromyces aspiralis</name>
    <dbReference type="NCBI Taxonomy" id="68401"/>
    <lineage>
        <taxon>Eukaryota</taxon>
        <taxon>Fungi</taxon>
        <taxon>Fungi incertae sedis</taxon>
        <taxon>Zoopagomycota</taxon>
        <taxon>Kickxellomycotina</taxon>
        <taxon>Kickxellomycetes</taxon>
        <taxon>Kickxellales</taxon>
        <taxon>Kickxellaceae</taxon>
        <taxon>Spiromyces</taxon>
    </lineage>
</organism>
<gene>
    <name evidence="1" type="ORF">EV182_008724</name>
</gene>